<dbReference type="STRING" id="1841860.GCA_900157375_04736"/>
<proteinExistence type="predicted"/>
<name>A0A2U3NZG7_9MYCO</name>
<accession>A0A2U3NZG7</accession>
<protein>
    <submittedName>
        <fullName evidence="2">Uncharacterized protein</fullName>
    </submittedName>
</protein>
<evidence type="ECO:0000313" key="2">
    <source>
        <dbReference type="EMBL" id="SPM36892.1"/>
    </source>
</evidence>
<dbReference type="AlphaFoldDB" id="A0A2U3NZG7"/>
<evidence type="ECO:0000313" key="3">
    <source>
        <dbReference type="Proteomes" id="UP000240988"/>
    </source>
</evidence>
<organism evidence="2 3">
    <name type="scientific">Mycobacterium rhizamassiliense</name>
    <dbReference type="NCBI Taxonomy" id="1841860"/>
    <lineage>
        <taxon>Bacteria</taxon>
        <taxon>Bacillati</taxon>
        <taxon>Actinomycetota</taxon>
        <taxon>Actinomycetes</taxon>
        <taxon>Mycobacteriales</taxon>
        <taxon>Mycobacteriaceae</taxon>
        <taxon>Mycobacterium</taxon>
    </lineage>
</organism>
<dbReference type="Proteomes" id="UP000240988">
    <property type="component" value="Unassembled WGS sequence"/>
</dbReference>
<keyword evidence="3" id="KW-1185">Reference proteome</keyword>
<keyword evidence="1" id="KW-0812">Transmembrane</keyword>
<keyword evidence="1" id="KW-0472">Membrane</keyword>
<reference evidence="2 3" key="1">
    <citation type="submission" date="2017-01" db="EMBL/GenBank/DDBJ databases">
        <authorList>
            <consortium name="Urmite Genomes"/>
        </authorList>
    </citation>
    <scope>NUCLEOTIDE SEQUENCE [LARGE SCALE GENOMIC DNA]</scope>
    <source>
        <strain evidence="2 3">AB57</strain>
    </source>
</reference>
<keyword evidence="1" id="KW-1133">Transmembrane helix</keyword>
<sequence length="102" mass="10958">MTVLLLAMCALAAAACFGYCAGRRAASTPPTWKRRTSRVALGRLAIGLLVAVAARQIRRRFAFQRVLSGVLDSPQSRTVAPLQLLRGGAVVVRRVRLAGRSL</sequence>
<gene>
    <name evidence="2" type="ORF">MRAB57_4733</name>
</gene>
<feature type="transmembrane region" description="Helical" evidence="1">
    <location>
        <begin position="40"/>
        <end position="57"/>
    </location>
</feature>
<evidence type="ECO:0000256" key="1">
    <source>
        <dbReference type="SAM" id="Phobius"/>
    </source>
</evidence>
<dbReference type="EMBL" id="FUFA01000005">
    <property type="protein sequence ID" value="SPM36892.1"/>
    <property type="molecule type" value="Genomic_DNA"/>
</dbReference>